<protein>
    <recommendedName>
        <fullName evidence="3">VOC domain-containing protein</fullName>
    </recommendedName>
</protein>
<gene>
    <name evidence="1" type="ORF">SAMN05421686_101541</name>
</gene>
<evidence type="ECO:0000313" key="2">
    <source>
        <dbReference type="Proteomes" id="UP000185639"/>
    </source>
</evidence>
<dbReference type="AlphaFoldDB" id="A0A1N7JA79"/>
<dbReference type="EMBL" id="FTOH01000001">
    <property type="protein sequence ID" value="SIS46235.1"/>
    <property type="molecule type" value="Genomic_DNA"/>
</dbReference>
<evidence type="ECO:0008006" key="3">
    <source>
        <dbReference type="Google" id="ProtNLM"/>
    </source>
</evidence>
<reference evidence="2" key="1">
    <citation type="submission" date="2017-01" db="EMBL/GenBank/DDBJ databases">
        <authorList>
            <person name="Varghese N."/>
            <person name="Submissions S."/>
        </authorList>
    </citation>
    <scope>NUCLEOTIDE SEQUENCE [LARGE SCALE GENOMIC DNA]</scope>
    <source>
        <strain evidence="2">DSM 24913</strain>
    </source>
</reference>
<organism evidence="1 2">
    <name type="scientific">Thalassolituus maritimus</name>
    <dbReference type="NCBI Taxonomy" id="484498"/>
    <lineage>
        <taxon>Bacteria</taxon>
        <taxon>Pseudomonadati</taxon>
        <taxon>Pseudomonadota</taxon>
        <taxon>Gammaproteobacteria</taxon>
        <taxon>Oceanospirillales</taxon>
        <taxon>Oceanospirillaceae</taxon>
        <taxon>Thalassolituus</taxon>
    </lineage>
</organism>
<name>A0A1N7JA79_9GAMM</name>
<dbReference type="InterPro" id="IPR029068">
    <property type="entry name" value="Glyas_Bleomycin-R_OHBP_Dase"/>
</dbReference>
<keyword evidence="2" id="KW-1185">Reference proteome</keyword>
<dbReference type="SUPFAM" id="SSF54593">
    <property type="entry name" value="Glyoxalase/Bleomycin resistance protein/Dihydroxybiphenyl dioxygenase"/>
    <property type="match status" value="1"/>
</dbReference>
<dbReference type="RefSeq" id="WP_076514134.1">
    <property type="nucleotide sequence ID" value="NZ_FTOH01000001.1"/>
</dbReference>
<proteinExistence type="predicted"/>
<dbReference type="STRING" id="484498.SAMN05421686_101541"/>
<evidence type="ECO:0000313" key="1">
    <source>
        <dbReference type="EMBL" id="SIS46235.1"/>
    </source>
</evidence>
<dbReference type="Proteomes" id="UP000185639">
    <property type="component" value="Unassembled WGS sequence"/>
</dbReference>
<dbReference type="OrthoDB" id="2453533at2"/>
<dbReference type="Gene3D" id="3.10.180.10">
    <property type="entry name" value="2,3-Dihydroxybiphenyl 1,2-Dioxygenase, domain 1"/>
    <property type="match status" value="1"/>
</dbReference>
<dbReference type="CDD" id="cd06587">
    <property type="entry name" value="VOC"/>
    <property type="match status" value="1"/>
</dbReference>
<accession>A0A1N7JA79</accession>
<sequence>MRSPINSLVAVIPVKDFDKASAWYATLLGREADLIPVDEVAEWQLAEGAWLQVSIDPERAGSTTVVIGVDDLEQQRQLCNDAGITLGDVQEYPGVIKMADICDPEGNKVSFVEDISEGN</sequence>